<feature type="region of interest" description="Disordered" evidence="1">
    <location>
        <begin position="222"/>
        <end position="262"/>
    </location>
</feature>
<feature type="compositionally biased region" description="Low complexity" evidence="1">
    <location>
        <begin position="246"/>
        <end position="262"/>
    </location>
</feature>
<feature type="compositionally biased region" description="Polar residues" evidence="1">
    <location>
        <begin position="53"/>
        <end position="62"/>
    </location>
</feature>
<organism evidence="2 3">
    <name type="scientific">Austropuccinia psidii MF-1</name>
    <dbReference type="NCBI Taxonomy" id="1389203"/>
    <lineage>
        <taxon>Eukaryota</taxon>
        <taxon>Fungi</taxon>
        <taxon>Dikarya</taxon>
        <taxon>Basidiomycota</taxon>
        <taxon>Pucciniomycotina</taxon>
        <taxon>Pucciniomycetes</taxon>
        <taxon>Pucciniales</taxon>
        <taxon>Sphaerophragmiaceae</taxon>
        <taxon>Austropuccinia</taxon>
    </lineage>
</organism>
<evidence type="ECO:0000313" key="3">
    <source>
        <dbReference type="Proteomes" id="UP000765509"/>
    </source>
</evidence>
<dbReference type="AlphaFoldDB" id="A0A9Q3CWX0"/>
<dbReference type="Proteomes" id="UP000765509">
    <property type="component" value="Unassembled WGS sequence"/>
</dbReference>
<keyword evidence="3" id="KW-1185">Reference proteome</keyword>
<comment type="caution">
    <text evidence="2">The sequence shown here is derived from an EMBL/GenBank/DDBJ whole genome shotgun (WGS) entry which is preliminary data.</text>
</comment>
<feature type="compositionally biased region" description="Polar residues" evidence="1">
    <location>
        <begin position="222"/>
        <end position="245"/>
    </location>
</feature>
<proteinExistence type="predicted"/>
<dbReference type="EMBL" id="AVOT02011751">
    <property type="protein sequence ID" value="MBW0492779.1"/>
    <property type="molecule type" value="Genomic_DNA"/>
</dbReference>
<sequence>MSPLHRNLGIPRNRTEDREGLSRAGRPGRGQLGHSRGWQDIEGNHTHSAIHFETQQKPQTRGQEVYGSSSSGPPTPQSPFSIDHGQKEVQPSITLGRICSNLPKDMSQRDRLQRPFGNHQRRTADPDRAYSDSFRLTRSRPNQLSSGFTSFRHHQISGKESPLFTIPGRFEEKTRIQRQKQDFFQPRAERVRTNDPEAVGLCERSTQEPEIAVHTSRISSCNNRNITPTQNEHGVSTPESKLNIMQSKLKSSLQSSKEAMRG</sequence>
<gene>
    <name evidence="2" type="ORF">O181_032494</name>
</gene>
<evidence type="ECO:0000256" key="1">
    <source>
        <dbReference type="SAM" id="MobiDB-lite"/>
    </source>
</evidence>
<protein>
    <submittedName>
        <fullName evidence="2">Uncharacterized protein</fullName>
    </submittedName>
</protein>
<name>A0A9Q3CWX0_9BASI</name>
<accession>A0A9Q3CWX0</accession>
<feature type="region of interest" description="Disordered" evidence="1">
    <location>
        <begin position="1"/>
        <end position="84"/>
    </location>
</feature>
<evidence type="ECO:0000313" key="2">
    <source>
        <dbReference type="EMBL" id="MBW0492779.1"/>
    </source>
</evidence>
<reference evidence="2" key="1">
    <citation type="submission" date="2021-03" db="EMBL/GenBank/DDBJ databases">
        <title>Draft genome sequence of rust myrtle Austropuccinia psidii MF-1, a brazilian biotype.</title>
        <authorList>
            <person name="Quecine M.C."/>
            <person name="Pachon D.M.R."/>
            <person name="Bonatelli M.L."/>
            <person name="Correr F.H."/>
            <person name="Franceschini L.M."/>
            <person name="Leite T.F."/>
            <person name="Margarido G.R.A."/>
            <person name="Almeida C.A."/>
            <person name="Ferrarezi J.A."/>
            <person name="Labate C.A."/>
        </authorList>
    </citation>
    <scope>NUCLEOTIDE SEQUENCE</scope>
    <source>
        <strain evidence="2">MF-1</strain>
    </source>
</reference>